<dbReference type="Pfam" id="PF00535">
    <property type="entry name" value="Glycos_transf_2"/>
    <property type="match status" value="1"/>
</dbReference>
<dbReference type="PANTHER" id="PTHR43685:SF2">
    <property type="entry name" value="GLYCOSYLTRANSFERASE 2-LIKE DOMAIN-CONTAINING PROTEIN"/>
    <property type="match status" value="1"/>
</dbReference>
<feature type="domain" description="Glycosyltransferase 2-like" evidence="2">
    <location>
        <begin position="9"/>
        <end position="130"/>
    </location>
</feature>
<dbReference type="PANTHER" id="PTHR43685">
    <property type="entry name" value="GLYCOSYLTRANSFERASE"/>
    <property type="match status" value="1"/>
</dbReference>
<comment type="caution">
    <text evidence="3">The sequence shown here is derived from an EMBL/GenBank/DDBJ whole genome shotgun (WGS) entry which is preliminary data.</text>
</comment>
<gene>
    <name evidence="3" type="ORF">ORY91_000914</name>
</gene>
<dbReference type="InterPro" id="IPR001173">
    <property type="entry name" value="Glyco_trans_2-like"/>
</dbReference>
<evidence type="ECO:0000259" key="2">
    <source>
        <dbReference type="Pfam" id="PF00535"/>
    </source>
</evidence>
<reference evidence="3" key="1">
    <citation type="submission" date="2022-10" db="EMBL/GenBank/DDBJ databases">
        <authorList>
            <person name="Boutroux M."/>
        </authorList>
    </citation>
    <scope>NUCLEOTIDE SEQUENCE</scope>
    <source>
        <strain evidence="3">51.81</strain>
    </source>
</reference>
<dbReference type="AlphaFoldDB" id="A0A9X4E1P2"/>
<feature type="compositionally biased region" description="Polar residues" evidence="1">
    <location>
        <begin position="306"/>
        <end position="324"/>
    </location>
</feature>
<sequence>MNKTLPLVSVMIPYYNCKTYIGETIASVENQTYPRIEIIVVDDGSAEEHRQYLQKLAADKPHIRLFSQPNRGVSAARNTAAGHARGEYFVFLDADDLIGSAYIEQSIRCFGENPDLALVYPLTECFDAQTGAFTPPPYRHYPDLLRWNTFPTPSVHKAADYRRTGGFDEQLATHEDWDYWIKLLADNDRVCRIPEVLYFYRKRNDHTSLMDGLQTQPEKLIRDWQQVYLNNQTAFLKHHLGYFHLINRINEMESKNAMESKPENQEPLTAPPPRRIPASALFCAPPPTACFSSNGHWTASPAKATRTGSWSSSMTVRNRPASTA</sequence>
<dbReference type="GO" id="GO:0016757">
    <property type="term" value="F:glycosyltransferase activity"/>
    <property type="evidence" value="ECO:0007669"/>
    <property type="project" value="UniProtKB-KW"/>
</dbReference>
<dbReference type="Gene3D" id="3.90.550.10">
    <property type="entry name" value="Spore Coat Polysaccharide Biosynthesis Protein SpsA, Chain A"/>
    <property type="match status" value="1"/>
</dbReference>
<dbReference type="InterPro" id="IPR029044">
    <property type="entry name" value="Nucleotide-diphossugar_trans"/>
</dbReference>
<dbReference type="SUPFAM" id="SSF53448">
    <property type="entry name" value="Nucleotide-diphospho-sugar transferases"/>
    <property type="match status" value="1"/>
</dbReference>
<dbReference type="EC" id="2.4.-.-" evidence="3"/>
<evidence type="ECO:0000313" key="3">
    <source>
        <dbReference type="EMBL" id="MDD9327509.1"/>
    </source>
</evidence>
<dbReference type="InterPro" id="IPR050834">
    <property type="entry name" value="Glycosyltransf_2"/>
</dbReference>
<accession>A0A9X4E1P2</accession>
<evidence type="ECO:0000256" key="1">
    <source>
        <dbReference type="SAM" id="MobiDB-lite"/>
    </source>
</evidence>
<protein>
    <submittedName>
        <fullName evidence="3">Glycosyltransferase</fullName>
        <ecNumber evidence="3">2.4.-.-</ecNumber>
    </submittedName>
</protein>
<feature type="region of interest" description="Disordered" evidence="1">
    <location>
        <begin position="294"/>
        <end position="324"/>
    </location>
</feature>
<proteinExistence type="predicted"/>
<keyword evidence="3" id="KW-0328">Glycosyltransferase</keyword>
<keyword evidence="3" id="KW-0808">Transferase</keyword>
<organism evidence="3">
    <name type="scientific">Neisseria leonii</name>
    <dbReference type="NCBI Taxonomy" id="2995413"/>
    <lineage>
        <taxon>Bacteria</taxon>
        <taxon>Pseudomonadati</taxon>
        <taxon>Pseudomonadota</taxon>
        <taxon>Betaproteobacteria</taxon>
        <taxon>Neisseriales</taxon>
        <taxon>Neisseriaceae</taxon>
        <taxon>Neisseria</taxon>
    </lineage>
</organism>
<name>A0A9X4E1P2_9NEIS</name>
<dbReference type="EMBL" id="JAPQFL010000002">
    <property type="protein sequence ID" value="MDD9327509.1"/>
    <property type="molecule type" value="Genomic_DNA"/>
</dbReference>